<dbReference type="InterPro" id="IPR003594">
    <property type="entry name" value="HATPase_dom"/>
</dbReference>
<reference evidence="9 10" key="1">
    <citation type="submission" date="2008-06" db="EMBL/GenBank/DDBJ databases">
        <title>Complete sequence of Pelodictyon phaeoclathratiforme BU-1.</title>
        <authorList>
            <consortium name="US DOE Joint Genome Institute"/>
            <person name="Lucas S."/>
            <person name="Copeland A."/>
            <person name="Lapidus A."/>
            <person name="Glavina del Rio T."/>
            <person name="Dalin E."/>
            <person name="Tice H."/>
            <person name="Bruce D."/>
            <person name="Goodwin L."/>
            <person name="Pitluck S."/>
            <person name="Schmutz J."/>
            <person name="Larimer F."/>
            <person name="Land M."/>
            <person name="Hauser L."/>
            <person name="Kyrpides N."/>
            <person name="Mikhailova N."/>
            <person name="Liu Z."/>
            <person name="Li T."/>
            <person name="Zhao F."/>
            <person name="Overmann J."/>
            <person name="Bryant D.A."/>
            <person name="Richardson P."/>
        </authorList>
    </citation>
    <scope>NUCLEOTIDE SEQUENCE [LARGE SCALE GENOMIC DNA]</scope>
    <source>
        <strain evidence="10">DSM 5477 / BU-1</strain>
    </source>
</reference>
<evidence type="ECO:0000256" key="2">
    <source>
        <dbReference type="ARBA" id="ARBA00012438"/>
    </source>
</evidence>
<dbReference type="SMART" id="SM00387">
    <property type="entry name" value="HATPase_c"/>
    <property type="match status" value="1"/>
</dbReference>
<dbReference type="KEGG" id="pph:Ppha_0228"/>
<evidence type="ECO:0000256" key="4">
    <source>
        <dbReference type="ARBA" id="ARBA00022741"/>
    </source>
</evidence>
<keyword evidence="4" id="KW-0547">Nucleotide-binding</keyword>
<dbReference type="Proteomes" id="UP000002724">
    <property type="component" value="Chromosome"/>
</dbReference>
<dbReference type="GO" id="GO:0004673">
    <property type="term" value="F:protein histidine kinase activity"/>
    <property type="evidence" value="ECO:0007669"/>
    <property type="project" value="UniProtKB-EC"/>
</dbReference>
<evidence type="ECO:0000256" key="5">
    <source>
        <dbReference type="ARBA" id="ARBA00022777"/>
    </source>
</evidence>
<sequence>MALVLDAVYCRSHSEALPGEYVQLVVRDNGRGIDKETIKSIFEPFFTTKPMTESSGFGLSTVHGIVRQNNGFIEVFSRDGEGTTFEIYIPRCCVEVHGSSPAKESFEELVDGETILSS</sequence>
<dbReference type="Gene3D" id="3.30.565.10">
    <property type="entry name" value="Histidine kinase-like ATPase, C-terminal domain"/>
    <property type="match status" value="1"/>
</dbReference>
<comment type="catalytic activity">
    <reaction evidence="1">
        <text>ATP + protein L-histidine = ADP + protein N-phospho-L-histidine.</text>
        <dbReference type="EC" id="2.7.13.3"/>
    </reaction>
</comment>
<dbReference type="STRING" id="324925.Ppha_0228"/>
<evidence type="ECO:0000256" key="3">
    <source>
        <dbReference type="ARBA" id="ARBA00022679"/>
    </source>
</evidence>
<dbReference type="EMBL" id="CP001110">
    <property type="protein sequence ID" value="ACF42565.1"/>
    <property type="molecule type" value="Genomic_DNA"/>
</dbReference>
<dbReference type="EC" id="2.7.13.3" evidence="2"/>
<dbReference type="SUPFAM" id="SSF55874">
    <property type="entry name" value="ATPase domain of HSP90 chaperone/DNA topoisomerase II/histidine kinase"/>
    <property type="match status" value="1"/>
</dbReference>
<dbReference type="PANTHER" id="PTHR43065">
    <property type="entry name" value="SENSOR HISTIDINE KINASE"/>
    <property type="match status" value="1"/>
</dbReference>
<feature type="domain" description="Histidine kinase" evidence="8">
    <location>
        <begin position="1"/>
        <end position="93"/>
    </location>
</feature>
<name>B4SBP0_PELPB</name>
<evidence type="ECO:0000313" key="10">
    <source>
        <dbReference type="Proteomes" id="UP000002724"/>
    </source>
</evidence>
<dbReference type="InterPro" id="IPR036890">
    <property type="entry name" value="HATPase_C_sf"/>
</dbReference>
<accession>B4SBP0</accession>
<organism evidence="9 10">
    <name type="scientific">Pelodictyon phaeoclathratiforme (strain DSM 5477 / BU-1)</name>
    <dbReference type="NCBI Taxonomy" id="324925"/>
    <lineage>
        <taxon>Bacteria</taxon>
        <taxon>Pseudomonadati</taxon>
        <taxon>Chlorobiota</taxon>
        <taxon>Chlorobiia</taxon>
        <taxon>Chlorobiales</taxon>
        <taxon>Chlorobiaceae</taxon>
        <taxon>Chlorobium/Pelodictyon group</taxon>
        <taxon>Pelodictyon</taxon>
    </lineage>
</organism>
<gene>
    <name evidence="9" type="ordered locus">Ppha_0228</name>
</gene>
<dbReference type="InterPro" id="IPR005467">
    <property type="entry name" value="His_kinase_dom"/>
</dbReference>
<dbReference type="GO" id="GO:0000160">
    <property type="term" value="P:phosphorelay signal transduction system"/>
    <property type="evidence" value="ECO:0007669"/>
    <property type="project" value="UniProtKB-KW"/>
</dbReference>
<keyword evidence="10" id="KW-1185">Reference proteome</keyword>
<keyword evidence="7" id="KW-0902">Two-component regulatory system</keyword>
<dbReference type="PROSITE" id="PS50109">
    <property type="entry name" value="HIS_KIN"/>
    <property type="match status" value="1"/>
</dbReference>
<keyword evidence="5 9" id="KW-0418">Kinase</keyword>
<dbReference type="GO" id="GO:0005524">
    <property type="term" value="F:ATP binding"/>
    <property type="evidence" value="ECO:0007669"/>
    <property type="project" value="UniProtKB-KW"/>
</dbReference>
<protein>
    <recommendedName>
        <fullName evidence="2">histidine kinase</fullName>
        <ecNumber evidence="2">2.7.13.3</ecNumber>
    </recommendedName>
</protein>
<dbReference type="HOGENOM" id="CLU_2070863_0_0_10"/>
<evidence type="ECO:0000256" key="1">
    <source>
        <dbReference type="ARBA" id="ARBA00000085"/>
    </source>
</evidence>
<keyword evidence="3" id="KW-0808">Transferase</keyword>
<dbReference type="PRINTS" id="PR00344">
    <property type="entry name" value="BCTRLSENSOR"/>
</dbReference>
<dbReference type="Pfam" id="PF02518">
    <property type="entry name" value="HATPase_c"/>
    <property type="match status" value="1"/>
</dbReference>
<keyword evidence="6" id="KW-0067">ATP-binding</keyword>
<evidence type="ECO:0000256" key="6">
    <source>
        <dbReference type="ARBA" id="ARBA00022840"/>
    </source>
</evidence>
<dbReference type="PANTHER" id="PTHR43065:SF46">
    <property type="entry name" value="C4-DICARBOXYLATE TRANSPORT SENSOR PROTEIN DCTB"/>
    <property type="match status" value="1"/>
</dbReference>
<dbReference type="AlphaFoldDB" id="B4SBP0"/>
<evidence type="ECO:0000256" key="7">
    <source>
        <dbReference type="ARBA" id="ARBA00023012"/>
    </source>
</evidence>
<evidence type="ECO:0000259" key="8">
    <source>
        <dbReference type="PROSITE" id="PS50109"/>
    </source>
</evidence>
<dbReference type="eggNOG" id="COG4191">
    <property type="taxonomic scope" value="Bacteria"/>
</dbReference>
<evidence type="ECO:0000313" key="9">
    <source>
        <dbReference type="EMBL" id="ACF42565.1"/>
    </source>
</evidence>
<proteinExistence type="predicted"/>
<dbReference type="RefSeq" id="WP_012507061.1">
    <property type="nucleotide sequence ID" value="NC_011060.1"/>
</dbReference>
<dbReference type="InterPro" id="IPR004358">
    <property type="entry name" value="Sig_transdc_His_kin-like_C"/>
</dbReference>